<reference evidence="2" key="1">
    <citation type="submission" date="2019-12" db="EMBL/GenBank/DDBJ databases">
        <title>An insight into the sialome of adult female Ixodes ricinus ticks feeding for 6 days.</title>
        <authorList>
            <person name="Perner J."/>
            <person name="Ribeiro J.M.C."/>
        </authorList>
    </citation>
    <scope>NUCLEOTIDE SEQUENCE</scope>
    <source>
        <strain evidence="2">Semi-engorged</strain>
        <tissue evidence="2">Salivary glands</tissue>
    </source>
</reference>
<accession>A0A6B0UYN4</accession>
<dbReference type="AlphaFoldDB" id="A0A6B0UYN4"/>
<proteinExistence type="predicted"/>
<name>A0A6B0UYN4_IXORI</name>
<dbReference type="EMBL" id="GIFC01012980">
    <property type="protein sequence ID" value="MXU95063.1"/>
    <property type="molecule type" value="Transcribed_RNA"/>
</dbReference>
<sequence length="177" mass="20036">MSTQSSLQMALAWSCLWQGLSWRVQATAFQASGGQVDTLRTGMSMTGRRIRPWDQRRTSASAVLSERALQLWNSSAGRRLKWVQYDRSSQPSSHGSSTSARQFCMSTSAGWYWHLVWKVSQEDAQSVPYVLRQSLWHSIVVARRQHCILAPSLGRKVFVDTGSLGLELYRKHCQSLS</sequence>
<evidence type="ECO:0000256" key="1">
    <source>
        <dbReference type="SAM" id="SignalP"/>
    </source>
</evidence>
<feature type="chain" id="PRO_5025677352" evidence="1">
    <location>
        <begin position="27"/>
        <end position="177"/>
    </location>
</feature>
<protein>
    <submittedName>
        <fullName evidence="2">Putative secreted protein</fullName>
    </submittedName>
</protein>
<keyword evidence="1" id="KW-0732">Signal</keyword>
<evidence type="ECO:0000313" key="2">
    <source>
        <dbReference type="EMBL" id="MXU95063.1"/>
    </source>
</evidence>
<feature type="signal peptide" evidence="1">
    <location>
        <begin position="1"/>
        <end position="26"/>
    </location>
</feature>
<organism evidence="2">
    <name type="scientific">Ixodes ricinus</name>
    <name type="common">Common tick</name>
    <name type="synonym">Acarus ricinus</name>
    <dbReference type="NCBI Taxonomy" id="34613"/>
    <lineage>
        <taxon>Eukaryota</taxon>
        <taxon>Metazoa</taxon>
        <taxon>Ecdysozoa</taxon>
        <taxon>Arthropoda</taxon>
        <taxon>Chelicerata</taxon>
        <taxon>Arachnida</taxon>
        <taxon>Acari</taxon>
        <taxon>Parasitiformes</taxon>
        <taxon>Ixodida</taxon>
        <taxon>Ixodoidea</taxon>
        <taxon>Ixodidae</taxon>
        <taxon>Ixodinae</taxon>
        <taxon>Ixodes</taxon>
    </lineage>
</organism>